<feature type="non-terminal residue" evidence="3">
    <location>
        <position position="848"/>
    </location>
</feature>
<gene>
    <name evidence="3" type="ORF">QYM36_006516</name>
</gene>
<dbReference type="Proteomes" id="UP001187531">
    <property type="component" value="Unassembled WGS sequence"/>
</dbReference>
<evidence type="ECO:0000259" key="2">
    <source>
        <dbReference type="PROSITE" id="PS50208"/>
    </source>
</evidence>
<dbReference type="PROSITE" id="PS50208">
    <property type="entry name" value="CASPASE_P20"/>
    <property type="match status" value="1"/>
</dbReference>
<feature type="domain" description="Caspase family p20" evidence="2">
    <location>
        <begin position="279"/>
        <end position="325"/>
    </location>
</feature>
<organism evidence="3 4">
    <name type="scientific">Artemia franciscana</name>
    <name type="common">Brine shrimp</name>
    <name type="synonym">Artemia sanfranciscana</name>
    <dbReference type="NCBI Taxonomy" id="6661"/>
    <lineage>
        <taxon>Eukaryota</taxon>
        <taxon>Metazoa</taxon>
        <taxon>Ecdysozoa</taxon>
        <taxon>Arthropoda</taxon>
        <taxon>Crustacea</taxon>
        <taxon>Branchiopoda</taxon>
        <taxon>Anostraca</taxon>
        <taxon>Artemiidae</taxon>
        <taxon>Artemia</taxon>
    </lineage>
</organism>
<dbReference type="InterPro" id="IPR005135">
    <property type="entry name" value="Endo/exonuclease/phosphatase"/>
</dbReference>
<dbReference type="InterPro" id="IPR001309">
    <property type="entry name" value="Pept_C14_p20"/>
</dbReference>
<accession>A0AA88L3R6</accession>
<dbReference type="PANTHER" id="PTHR33776">
    <property type="entry name" value="ENDO/EXONUCLEASE/PHOSPHATASE DOMAIN-CONTAINING PROTEIN"/>
    <property type="match status" value="1"/>
</dbReference>
<reference evidence="3" key="1">
    <citation type="submission" date="2023-07" db="EMBL/GenBank/DDBJ databases">
        <title>Chromosome-level genome assembly of Artemia franciscana.</title>
        <authorList>
            <person name="Jo E."/>
        </authorList>
    </citation>
    <scope>NUCLEOTIDE SEQUENCE</scope>
    <source>
        <tissue evidence="3">Whole body</tissue>
    </source>
</reference>
<dbReference type="SUPFAM" id="SSF56219">
    <property type="entry name" value="DNase I-like"/>
    <property type="match status" value="1"/>
</dbReference>
<evidence type="ECO:0000313" key="4">
    <source>
        <dbReference type="Proteomes" id="UP001187531"/>
    </source>
</evidence>
<dbReference type="AlphaFoldDB" id="A0AA88L3R6"/>
<name>A0AA88L3R6_ARTSF</name>
<feature type="region of interest" description="Disordered" evidence="1">
    <location>
        <begin position="513"/>
        <end position="533"/>
    </location>
</feature>
<keyword evidence="4" id="KW-1185">Reference proteome</keyword>
<dbReference type="GO" id="GO:0006508">
    <property type="term" value="P:proteolysis"/>
    <property type="evidence" value="ECO:0007669"/>
    <property type="project" value="InterPro"/>
</dbReference>
<evidence type="ECO:0000256" key="1">
    <source>
        <dbReference type="SAM" id="MobiDB-lite"/>
    </source>
</evidence>
<dbReference type="SUPFAM" id="SSF52129">
    <property type="entry name" value="Caspase-like"/>
    <property type="match status" value="1"/>
</dbReference>
<dbReference type="PANTHER" id="PTHR33776:SF4">
    <property type="entry name" value="ENDONUCLEASE_EXONUCLEASE_PHOSPHATASE DOMAIN-CONTAINING PROTEIN"/>
    <property type="match status" value="1"/>
</dbReference>
<dbReference type="InterPro" id="IPR029030">
    <property type="entry name" value="Caspase-like_dom_sf"/>
</dbReference>
<dbReference type="Pfam" id="PF14529">
    <property type="entry name" value="Exo_endo_phos_2"/>
    <property type="match status" value="1"/>
</dbReference>
<comment type="caution">
    <text evidence="3">The sequence shown here is derived from an EMBL/GenBank/DDBJ whole genome shotgun (WGS) entry which is preliminary data.</text>
</comment>
<evidence type="ECO:0000313" key="3">
    <source>
        <dbReference type="EMBL" id="KAK2717748.1"/>
    </source>
</evidence>
<dbReference type="Gene3D" id="3.40.50.1460">
    <property type="match status" value="1"/>
</dbReference>
<dbReference type="GO" id="GO:0004197">
    <property type="term" value="F:cysteine-type endopeptidase activity"/>
    <property type="evidence" value="ECO:0007669"/>
    <property type="project" value="InterPro"/>
</dbReference>
<dbReference type="EMBL" id="JAVRJZ010000010">
    <property type="protein sequence ID" value="KAK2717748.1"/>
    <property type="molecule type" value="Genomic_DNA"/>
</dbReference>
<proteinExistence type="predicted"/>
<sequence>MALLPNVSEVERVYPSRSKLKGTEAWICIDLPAKLNDMRNKLLANGKELRDSGSVQLIRLKQKGATLWVEYKSDSESQWEKVSIDEQTRLLPRNQIDILGVCETFSYAMKHNVKIQGYNFIEKIRQNHGKGDLGLFLKEGVHFKHLPDLGKYDFEKLCEILAVECRAGTKNFQICVVYKPPSAPIPLFLQSLESLLASLDDKQVVVMGDFNLNLRKYDENTQTTEFITLMTSKSLTPSCAIPTRVSLTSATLFDNIFLTTPATSSQRNLEESTFIATDLIVNIKVFTNSDVPTREGSKIDDLHLRSLFEGLKFTVVVKNDIKADKEKKDQEIQAECTASSHAMEEVEDALEVHEKEFSQPLVLDKIDVEIFNKITAAMVITNQDTKPADLPTSLAEMLITEATEHDRLGSLLMLVTPVKQQLSHRWSLALRPVLDEKEPKMEKKSPVPPLLEKNAPSLKHLHSSPTIQFMFDNFVKKNPDFITSVESYRRILKTMNISLRIPVADACPTCERLSERNNNDDVNDEEPGQEKDTSWRGKWLLHIYMFGKATQKYQEDASENDSPDKRVYAVDLQKVILLSEKGVNTITMDTSFKNWTSKKIACTKKVKLSHLNAIVEAEFRKGSRNMFYRTSFDSDEVLLSDCQQVIQSLMSYNQYDASHFSQHGKWQPQHLVVHVPVNNSNGQLSAVSISGYNLPVNNRFQVLENNNGFPSLTTDSDEARLSVYLMLAEGIIDSSENEKTRFPRSCTSYRRKKQHDPDSEGDVRAIWKINHIHNQSNEEHYNVPFTIVELNSVNSLPTTTPGNNGIYCHFIKNLSESWVATLLNIINHQWFHNEFPEIWKEGVAVMLP</sequence>
<dbReference type="InterPro" id="IPR036691">
    <property type="entry name" value="Endo/exonu/phosph_ase_sf"/>
</dbReference>
<protein>
    <recommendedName>
        <fullName evidence="2">Caspase family p20 domain-containing protein</fullName>
    </recommendedName>
</protein>
<dbReference type="Gene3D" id="3.60.10.10">
    <property type="entry name" value="Endonuclease/exonuclease/phosphatase"/>
    <property type="match status" value="1"/>
</dbReference>